<proteinExistence type="predicted"/>
<dbReference type="InterPro" id="IPR050509">
    <property type="entry name" value="CoA-transferase_III"/>
</dbReference>
<keyword evidence="1 3" id="KW-0808">Transferase</keyword>
<reference evidence="3 4" key="1">
    <citation type="journal article" date="2018" name="Nat. Biotechnol.">
        <title>A standardized bacterial taxonomy based on genome phylogeny substantially revises the tree of life.</title>
        <authorList>
            <person name="Parks D.H."/>
            <person name="Chuvochina M."/>
            <person name="Waite D.W."/>
            <person name="Rinke C."/>
            <person name="Skarshewski A."/>
            <person name="Chaumeil P.A."/>
            <person name="Hugenholtz P."/>
        </authorList>
    </citation>
    <scope>NUCLEOTIDE SEQUENCE [LARGE SCALE GENOMIC DNA]</scope>
    <source>
        <strain evidence="3">UBA9158</strain>
    </source>
</reference>
<feature type="compositionally biased region" description="Basic and acidic residues" evidence="2">
    <location>
        <begin position="15"/>
        <end position="24"/>
    </location>
</feature>
<dbReference type="AlphaFoldDB" id="A0A3C1KNC1"/>
<feature type="non-terminal residue" evidence="3">
    <location>
        <position position="346"/>
    </location>
</feature>
<dbReference type="GO" id="GO:0016740">
    <property type="term" value="F:transferase activity"/>
    <property type="evidence" value="ECO:0007669"/>
    <property type="project" value="UniProtKB-KW"/>
</dbReference>
<dbReference type="Proteomes" id="UP000259273">
    <property type="component" value="Unassembled WGS sequence"/>
</dbReference>
<dbReference type="EMBL" id="DMND01000147">
    <property type="protein sequence ID" value="HAN28209.1"/>
    <property type="molecule type" value="Genomic_DNA"/>
</dbReference>
<evidence type="ECO:0000313" key="3">
    <source>
        <dbReference type="EMBL" id="HAN28209.1"/>
    </source>
</evidence>
<evidence type="ECO:0000256" key="2">
    <source>
        <dbReference type="SAM" id="MobiDB-lite"/>
    </source>
</evidence>
<dbReference type="Gene3D" id="3.30.1540.10">
    <property type="entry name" value="formyl-coa transferase, domain 3"/>
    <property type="match status" value="1"/>
</dbReference>
<dbReference type="PANTHER" id="PTHR48228:SF6">
    <property type="entry name" value="L-CARNITINE COA-TRANSFERASE"/>
    <property type="match status" value="1"/>
</dbReference>
<dbReference type="SUPFAM" id="SSF89796">
    <property type="entry name" value="CoA-transferase family III (CaiB/BaiF)"/>
    <property type="match status" value="1"/>
</dbReference>
<dbReference type="PANTHER" id="PTHR48228">
    <property type="entry name" value="SUCCINYL-COA--D-CITRAMALATE COA-TRANSFERASE"/>
    <property type="match status" value="1"/>
</dbReference>
<dbReference type="Gene3D" id="3.40.50.10540">
    <property type="entry name" value="Crotonobetainyl-coa:carnitine coa-transferase, domain 1"/>
    <property type="match status" value="1"/>
</dbReference>
<dbReference type="InterPro" id="IPR023606">
    <property type="entry name" value="CoA-Trfase_III_dom_1_sf"/>
</dbReference>
<dbReference type="InterPro" id="IPR044855">
    <property type="entry name" value="CoA-Trfase_III_dom3_sf"/>
</dbReference>
<dbReference type="Pfam" id="PF02515">
    <property type="entry name" value="CoA_transf_3"/>
    <property type="match status" value="1"/>
</dbReference>
<evidence type="ECO:0000256" key="1">
    <source>
        <dbReference type="ARBA" id="ARBA00022679"/>
    </source>
</evidence>
<protein>
    <submittedName>
        <fullName evidence="3">CoA transferase</fullName>
    </submittedName>
</protein>
<organism evidence="3 4">
    <name type="scientific">Haliea salexigens</name>
    <dbReference type="NCBI Taxonomy" id="287487"/>
    <lineage>
        <taxon>Bacteria</taxon>
        <taxon>Pseudomonadati</taxon>
        <taxon>Pseudomonadota</taxon>
        <taxon>Gammaproteobacteria</taxon>
        <taxon>Cellvibrionales</taxon>
        <taxon>Halieaceae</taxon>
        <taxon>Haliea</taxon>
    </lineage>
</organism>
<gene>
    <name evidence="3" type="ORF">DCP75_10910</name>
</gene>
<feature type="non-terminal residue" evidence="3">
    <location>
        <position position="1"/>
    </location>
</feature>
<evidence type="ECO:0000313" key="4">
    <source>
        <dbReference type="Proteomes" id="UP000259273"/>
    </source>
</evidence>
<name>A0A3C1KNC1_9GAMM</name>
<feature type="region of interest" description="Disordered" evidence="2">
    <location>
        <begin position="1"/>
        <end position="24"/>
    </location>
</feature>
<sequence>PGTAPQRGSQSTDWTPRDTPPERDATLPMQGLRVLDLTAFWAGPVAGACFALFGAEVIKVESTQHPDGMRFAAGFFPKDKPLWECSPITHGANTGKLGITLDLNDSRGLAAIKKLIAKCDVVIENFSPRVMQQFGLDWTQISALNPEAVMVRMPAFGLEGPWRHRTGFAMTIEQVSGLAWQTGYPDRSPVVPRGCVDPLGGMHAVIATLAALRLRDAGAGGQLVEVPLAEAGLYAVSEQIAEYTAYGSRLGRHGNRSPHAVPQGVFSCGAGVEIAVAVETDAQWQALAGLLGKGFADAVALAGKAGRRAEETRIEAAVAQWCASQDAADALDTLLAAGVPAAILRN</sequence>
<feature type="compositionally biased region" description="Polar residues" evidence="2">
    <location>
        <begin position="1"/>
        <end position="14"/>
    </location>
</feature>
<accession>A0A3C1KNC1</accession>
<comment type="caution">
    <text evidence="3">The sequence shown here is derived from an EMBL/GenBank/DDBJ whole genome shotgun (WGS) entry which is preliminary data.</text>
</comment>
<dbReference type="InterPro" id="IPR003673">
    <property type="entry name" value="CoA-Trfase_fam_III"/>
</dbReference>